<evidence type="ECO:0000256" key="4">
    <source>
        <dbReference type="ARBA" id="ARBA00022895"/>
    </source>
</evidence>
<protein>
    <recommendedName>
        <fullName evidence="3">ATP-dependent DNA helicase II subunit 2</fullName>
    </recommendedName>
    <alternativeName>
        <fullName evidence="6">ATP-dependent DNA helicase II subunit Ku80</fullName>
    </alternativeName>
</protein>
<dbReference type="EMBL" id="JADGJH010001053">
    <property type="protein sequence ID" value="KAJ3119517.1"/>
    <property type="molecule type" value="Genomic_DNA"/>
</dbReference>
<dbReference type="InterPro" id="IPR036494">
    <property type="entry name" value="Ku_C_sf"/>
</dbReference>
<reference evidence="8" key="1">
    <citation type="submission" date="2020-05" db="EMBL/GenBank/DDBJ databases">
        <title>Phylogenomic resolution of chytrid fungi.</title>
        <authorList>
            <person name="Stajich J.E."/>
            <person name="Amses K."/>
            <person name="Simmons R."/>
            <person name="Seto K."/>
            <person name="Myers J."/>
            <person name="Bonds A."/>
            <person name="Quandt C.A."/>
            <person name="Barry K."/>
            <person name="Liu P."/>
            <person name="Grigoriev I."/>
            <person name="Longcore J.E."/>
            <person name="James T.Y."/>
        </authorList>
    </citation>
    <scope>NUCLEOTIDE SEQUENCE</scope>
    <source>
        <strain evidence="8">JEL0513</strain>
    </source>
</reference>
<dbReference type="PANTHER" id="PTHR12604:SF4">
    <property type="entry name" value="X-RAY REPAIR CROSS-COMPLEMENTING PROTEIN 5"/>
    <property type="match status" value="1"/>
</dbReference>
<keyword evidence="4" id="KW-0779">Telomere</keyword>
<dbReference type="InterPro" id="IPR016194">
    <property type="entry name" value="SPOC-like_C_dom_sf"/>
</dbReference>
<dbReference type="Gene3D" id="2.40.290.10">
    <property type="match status" value="1"/>
</dbReference>
<dbReference type="GO" id="GO:0006303">
    <property type="term" value="P:double-strand break repair via nonhomologous end joining"/>
    <property type="evidence" value="ECO:0007669"/>
    <property type="project" value="InterPro"/>
</dbReference>
<dbReference type="Pfam" id="PF08785">
    <property type="entry name" value="Ku_PK_bind"/>
    <property type="match status" value="1"/>
</dbReference>
<proteinExistence type="inferred from homology"/>
<accession>A0AAD5XFQ5</accession>
<dbReference type="Gene3D" id="1.10.1600.10">
    <property type="match status" value="1"/>
</dbReference>
<dbReference type="SMART" id="SM00559">
    <property type="entry name" value="Ku78"/>
    <property type="match status" value="1"/>
</dbReference>
<evidence type="ECO:0000256" key="1">
    <source>
        <dbReference type="ARBA" id="ARBA00004574"/>
    </source>
</evidence>
<keyword evidence="9" id="KW-1185">Reference proteome</keyword>
<evidence type="ECO:0000256" key="2">
    <source>
        <dbReference type="ARBA" id="ARBA00007726"/>
    </source>
</evidence>
<dbReference type="Pfam" id="PF02735">
    <property type="entry name" value="Ku"/>
    <property type="match status" value="1"/>
</dbReference>
<dbReference type="GO" id="GO:0003684">
    <property type="term" value="F:damaged DNA binding"/>
    <property type="evidence" value="ECO:0007669"/>
    <property type="project" value="InterPro"/>
</dbReference>
<evidence type="ECO:0000256" key="6">
    <source>
        <dbReference type="ARBA" id="ARBA00031847"/>
    </source>
</evidence>
<dbReference type="Proteomes" id="UP001211907">
    <property type="component" value="Unassembled WGS sequence"/>
</dbReference>
<dbReference type="GO" id="GO:0042162">
    <property type="term" value="F:telomeric DNA binding"/>
    <property type="evidence" value="ECO:0007669"/>
    <property type="project" value="InterPro"/>
</dbReference>
<comment type="caution">
    <text evidence="8">The sequence shown here is derived from an EMBL/GenBank/DDBJ whole genome shotgun (WGS) entry which is preliminary data.</text>
</comment>
<dbReference type="PANTHER" id="PTHR12604">
    <property type="entry name" value="KU AUTOANTIGEN DNA HELICASE"/>
    <property type="match status" value="1"/>
</dbReference>
<dbReference type="GO" id="GO:0000723">
    <property type="term" value="P:telomere maintenance"/>
    <property type="evidence" value="ECO:0007669"/>
    <property type="project" value="InterPro"/>
</dbReference>
<organism evidence="8 9">
    <name type="scientific">Physocladia obscura</name>
    <dbReference type="NCBI Taxonomy" id="109957"/>
    <lineage>
        <taxon>Eukaryota</taxon>
        <taxon>Fungi</taxon>
        <taxon>Fungi incertae sedis</taxon>
        <taxon>Chytridiomycota</taxon>
        <taxon>Chytridiomycota incertae sedis</taxon>
        <taxon>Chytridiomycetes</taxon>
        <taxon>Chytridiales</taxon>
        <taxon>Chytriomycetaceae</taxon>
        <taxon>Physocladia</taxon>
    </lineage>
</organism>
<comment type="similarity">
    <text evidence="2">Belongs to the ku80 family.</text>
</comment>
<dbReference type="AlphaFoldDB" id="A0AAD5XFQ5"/>
<dbReference type="SUPFAM" id="SSF100939">
    <property type="entry name" value="SPOC domain-like"/>
    <property type="match status" value="1"/>
</dbReference>
<evidence type="ECO:0000259" key="7">
    <source>
        <dbReference type="SMART" id="SM00559"/>
    </source>
</evidence>
<evidence type="ECO:0000313" key="9">
    <source>
        <dbReference type="Proteomes" id="UP001211907"/>
    </source>
</evidence>
<evidence type="ECO:0000256" key="5">
    <source>
        <dbReference type="ARBA" id="ARBA00023125"/>
    </source>
</evidence>
<dbReference type="CDD" id="cd00873">
    <property type="entry name" value="KU80"/>
    <property type="match status" value="1"/>
</dbReference>
<comment type="subcellular location">
    <subcellularLocation>
        <location evidence="1">Chromosome</location>
        <location evidence="1">Telomere</location>
    </subcellularLocation>
</comment>
<dbReference type="InterPro" id="IPR024193">
    <property type="entry name" value="Ku80"/>
</dbReference>
<dbReference type="Gene3D" id="1.25.40.240">
    <property type="entry name" value="Ku, C-terminal domain"/>
    <property type="match status" value="1"/>
</dbReference>
<dbReference type="InterPro" id="IPR006164">
    <property type="entry name" value="DNA_bd_Ku70/Ku80"/>
</dbReference>
<sequence>MRSFCSATDGDIFSATEALALLGELRSRTVRPTTLIRTTMYLGEPENSGSFGFQVWAYAKVKEAKLPSGKKWSRIGAEAVDVVDEFTRGEVAMERTYKVKDLVHTEDGENGDVAEPVELNKEDLIRAYKYGKDLIPFAEEDRDAMKLQTEKGFSIIGFVKNAEISREIFINDPMQIIPDPGATGNSKNMFEVLALSLKTKDVCALVRYVRIKDAPPKIGVLIPHIGKRIWCAWIQIPFKEDVREYAFTTLAPLLLDPGASTTQSQSFSESSSASLATTALNYGGLSSTGESKRKKMNFRTVDSAEADRRIDQFIDDMDLSTAIVDDDGEKFEAYKSIDIFNPGYQRIYQCIAYRVMNPGEKKLPPLDPRFVAGVLPMPELVEKAKRSFELVKDSFSIIKIETDKEDNRKRFKKGVDNAEDIERDVISAAAASAANINPTSDVTTFSFVSGSTVTSVGSAEPVADFAALLSRGDPVVSTAAMNQLAARVVAFVRESLGAQFYPKAISCIVALRRESIARKECIRYNDLLVELKALTADNSDQIQCKPFWAALKKESNTVGLITKQDVSESAFNVEEAAEFFETAALPASIIELEPVEEDDQDLIDMLD</sequence>
<dbReference type="GO" id="GO:0043564">
    <property type="term" value="C:Ku70:Ku80 complex"/>
    <property type="evidence" value="ECO:0007669"/>
    <property type="project" value="InterPro"/>
</dbReference>
<feature type="domain" description="Ku" evidence="7">
    <location>
        <begin position="116"/>
        <end position="253"/>
    </location>
</feature>
<name>A0AAD5XFQ5_9FUNG</name>
<dbReference type="GO" id="GO:0003690">
    <property type="term" value="F:double-stranded DNA binding"/>
    <property type="evidence" value="ECO:0007669"/>
    <property type="project" value="TreeGrafter"/>
</dbReference>
<dbReference type="GO" id="GO:0006310">
    <property type="term" value="P:DNA recombination"/>
    <property type="evidence" value="ECO:0007669"/>
    <property type="project" value="InterPro"/>
</dbReference>
<keyword evidence="5" id="KW-0238">DNA-binding</keyword>
<gene>
    <name evidence="8" type="primary">XRCC5_1</name>
    <name evidence="8" type="ORF">HK100_000279</name>
</gene>
<dbReference type="GO" id="GO:0000781">
    <property type="term" value="C:chromosome, telomeric region"/>
    <property type="evidence" value="ECO:0007669"/>
    <property type="project" value="UniProtKB-SubCell"/>
</dbReference>
<evidence type="ECO:0000313" key="8">
    <source>
        <dbReference type="EMBL" id="KAJ3119517.1"/>
    </source>
</evidence>
<evidence type="ECO:0000256" key="3">
    <source>
        <dbReference type="ARBA" id="ARBA00021792"/>
    </source>
</evidence>
<dbReference type="InterPro" id="IPR014893">
    <property type="entry name" value="Ku_PK_bind"/>
</dbReference>
<dbReference type="SUPFAM" id="SSF101420">
    <property type="entry name" value="C-terminal domain of Ku80"/>
    <property type="match status" value="1"/>
</dbReference>
<keyword evidence="4" id="KW-0158">Chromosome</keyword>